<dbReference type="EMBL" id="JAAIKB010000019">
    <property type="protein sequence ID" value="NGM23791.1"/>
    <property type="molecule type" value="Genomic_DNA"/>
</dbReference>
<dbReference type="Pfam" id="PF00378">
    <property type="entry name" value="ECH_1"/>
    <property type="match status" value="1"/>
</dbReference>
<evidence type="ECO:0000256" key="4">
    <source>
        <dbReference type="SAM" id="MobiDB-lite"/>
    </source>
</evidence>
<dbReference type="InterPro" id="IPR029045">
    <property type="entry name" value="ClpP/crotonase-like_dom_sf"/>
</dbReference>
<dbReference type="EC" id="4.2.1.17" evidence="5"/>
<evidence type="ECO:0000256" key="1">
    <source>
        <dbReference type="ARBA" id="ARBA00005254"/>
    </source>
</evidence>
<accession>A0A6M1LTN5</accession>
<dbReference type="Gene3D" id="1.10.12.10">
    <property type="entry name" value="Lyase 2-enoyl-coa Hydratase, Chain A, domain 2"/>
    <property type="match status" value="1"/>
</dbReference>
<dbReference type="PROSITE" id="PS00166">
    <property type="entry name" value="ENOYL_COA_HYDRATASE"/>
    <property type="match status" value="1"/>
</dbReference>
<dbReference type="PANTHER" id="PTHR11941:SF54">
    <property type="entry name" value="ENOYL-COA HYDRATASE, MITOCHONDRIAL"/>
    <property type="match status" value="1"/>
</dbReference>
<dbReference type="CDD" id="cd06558">
    <property type="entry name" value="crotonase-like"/>
    <property type="match status" value="1"/>
</dbReference>
<keyword evidence="2 5" id="KW-0456">Lyase</keyword>
<evidence type="ECO:0000256" key="2">
    <source>
        <dbReference type="ARBA" id="ARBA00023239"/>
    </source>
</evidence>
<keyword evidence="6" id="KW-1185">Reference proteome</keyword>
<sequence length="260" mass="27525">MTDLVLVRKADGIGWITLNNAAKRNAITLAMWDAMAAAVTDFMADDAVRLVVMTGAGGKSFAAGADIGEMERMRAEGRAAEYTARATAARAVLDTLEKPLIAMIQGHCIGGGLALALRADLRVASEDSVFGVPASKLGIAYATWSLERLTALVGPGFAKEMLFTGTNYPADIAFARGLLNRVVPAADLEDAVMEFARIIARNAPLSMRAAKITIDQVGGDPALRDPARIAALSQACAESDDLKEGQAAFREKRRPSFKGQ</sequence>
<protein>
    <submittedName>
        <fullName evidence="5">Enoyl-CoA hydratase</fullName>
        <ecNumber evidence="5">4.2.1.17</ecNumber>
    </submittedName>
</protein>
<comment type="caution">
    <text evidence="5">The sequence shown here is derived from an EMBL/GenBank/DDBJ whole genome shotgun (WGS) entry which is preliminary data.</text>
</comment>
<evidence type="ECO:0000256" key="3">
    <source>
        <dbReference type="RuleBase" id="RU003707"/>
    </source>
</evidence>
<feature type="region of interest" description="Disordered" evidence="4">
    <location>
        <begin position="238"/>
        <end position="260"/>
    </location>
</feature>
<reference evidence="5 6" key="2">
    <citation type="submission" date="2020-03" db="EMBL/GenBank/DDBJ databases">
        <title>Roseomonas stagni sp. nov., isolated from pond water in Japan.</title>
        <authorList>
            <person name="Furuhata K."/>
            <person name="Miyamoto H."/>
            <person name="Goto K."/>
        </authorList>
    </citation>
    <scope>NUCLEOTIDE SEQUENCE [LARGE SCALE GENOMIC DNA]</scope>
    <source>
        <strain evidence="5 6">PeD5</strain>
    </source>
</reference>
<comment type="similarity">
    <text evidence="1 3">Belongs to the enoyl-CoA hydratase/isomerase family.</text>
</comment>
<dbReference type="InterPro" id="IPR014748">
    <property type="entry name" value="Enoyl-CoA_hydra_C"/>
</dbReference>
<dbReference type="InterPro" id="IPR001753">
    <property type="entry name" value="Enoyl-CoA_hydra/iso"/>
</dbReference>
<dbReference type="GO" id="GO:0004300">
    <property type="term" value="F:enoyl-CoA hydratase activity"/>
    <property type="evidence" value="ECO:0007669"/>
    <property type="project" value="UniProtKB-EC"/>
</dbReference>
<dbReference type="AlphaFoldDB" id="A0A6M1LTN5"/>
<dbReference type="Proteomes" id="UP000475385">
    <property type="component" value="Unassembled WGS sequence"/>
</dbReference>
<dbReference type="NCBIfam" id="NF004781">
    <property type="entry name" value="PRK06127.1"/>
    <property type="match status" value="1"/>
</dbReference>
<feature type="compositionally biased region" description="Basic residues" evidence="4">
    <location>
        <begin position="251"/>
        <end position="260"/>
    </location>
</feature>
<organism evidence="5 6">
    <name type="scientific">Falsiroseomonas algicola</name>
    <dbReference type="NCBI Taxonomy" id="2716930"/>
    <lineage>
        <taxon>Bacteria</taxon>
        <taxon>Pseudomonadati</taxon>
        <taxon>Pseudomonadota</taxon>
        <taxon>Alphaproteobacteria</taxon>
        <taxon>Acetobacterales</taxon>
        <taxon>Roseomonadaceae</taxon>
        <taxon>Falsiroseomonas</taxon>
    </lineage>
</organism>
<evidence type="ECO:0000313" key="6">
    <source>
        <dbReference type="Proteomes" id="UP000475385"/>
    </source>
</evidence>
<dbReference type="PANTHER" id="PTHR11941">
    <property type="entry name" value="ENOYL-COA HYDRATASE-RELATED"/>
    <property type="match status" value="1"/>
</dbReference>
<name>A0A6M1LTN5_9PROT</name>
<evidence type="ECO:0000313" key="5">
    <source>
        <dbReference type="EMBL" id="NGM23791.1"/>
    </source>
</evidence>
<dbReference type="RefSeq" id="WP_164697705.1">
    <property type="nucleotide sequence ID" value="NZ_JAAIKB010000019.1"/>
</dbReference>
<dbReference type="Gene3D" id="3.90.226.10">
    <property type="entry name" value="2-enoyl-CoA Hydratase, Chain A, domain 1"/>
    <property type="match status" value="1"/>
</dbReference>
<dbReference type="InterPro" id="IPR018376">
    <property type="entry name" value="Enoyl-CoA_hyd/isom_CS"/>
</dbReference>
<reference evidence="5 6" key="1">
    <citation type="submission" date="2020-02" db="EMBL/GenBank/DDBJ databases">
        <authorList>
            <person name="Kim H.M."/>
            <person name="Jeon C.O."/>
        </authorList>
    </citation>
    <scope>NUCLEOTIDE SEQUENCE [LARGE SCALE GENOMIC DNA]</scope>
    <source>
        <strain evidence="5 6">PeD5</strain>
    </source>
</reference>
<dbReference type="GO" id="GO:0006635">
    <property type="term" value="P:fatty acid beta-oxidation"/>
    <property type="evidence" value="ECO:0007669"/>
    <property type="project" value="TreeGrafter"/>
</dbReference>
<proteinExistence type="inferred from homology"/>
<gene>
    <name evidence="5" type="ORF">G3576_27530</name>
</gene>
<dbReference type="SUPFAM" id="SSF52096">
    <property type="entry name" value="ClpP/crotonase"/>
    <property type="match status" value="1"/>
</dbReference>